<feature type="non-terminal residue" evidence="1">
    <location>
        <position position="31"/>
    </location>
</feature>
<reference evidence="1" key="1">
    <citation type="journal article" date="2014" name="Front. Microbiol.">
        <title>High frequency of phylogenetically diverse reductive dehalogenase-homologous genes in deep subseafloor sedimentary metagenomes.</title>
        <authorList>
            <person name="Kawai M."/>
            <person name="Futagami T."/>
            <person name="Toyoda A."/>
            <person name="Takaki Y."/>
            <person name="Nishi S."/>
            <person name="Hori S."/>
            <person name="Arai W."/>
            <person name="Tsubouchi T."/>
            <person name="Morono Y."/>
            <person name="Uchiyama I."/>
            <person name="Ito T."/>
            <person name="Fujiyama A."/>
            <person name="Inagaki F."/>
            <person name="Takami H."/>
        </authorList>
    </citation>
    <scope>NUCLEOTIDE SEQUENCE</scope>
    <source>
        <strain evidence="1">Expedition CK06-06</strain>
    </source>
</reference>
<name>X1I5N2_9ZZZZ</name>
<evidence type="ECO:0000313" key="1">
    <source>
        <dbReference type="EMBL" id="GAH52878.1"/>
    </source>
</evidence>
<gene>
    <name evidence="1" type="ORF">S03H2_36049</name>
</gene>
<organism evidence="1">
    <name type="scientific">marine sediment metagenome</name>
    <dbReference type="NCBI Taxonomy" id="412755"/>
    <lineage>
        <taxon>unclassified sequences</taxon>
        <taxon>metagenomes</taxon>
        <taxon>ecological metagenomes</taxon>
    </lineage>
</organism>
<dbReference type="AlphaFoldDB" id="X1I5N2"/>
<proteinExistence type="predicted"/>
<comment type="caution">
    <text evidence="1">The sequence shown here is derived from an EMBL/GenBank/DDBJ whole genome shotgun (WGS) entry which is preliminary data.</text>
</comment>
<dbReference type="EMBL" id="BARU01022099">
    <property type="protein sequence ID" value="GAH52878.1"/>
    <property type="molecule type" value="Genomic_DNA"/>
</dbReference>
<protein>
    <submittedName>
        <fullName evidence="1">Uncharacterized protein</fullName>
    </submittedName>
</protein>
<accession>X1I5N2</accession>
<sequence>MVRDIARFIQLPELEETFNSLFGTDKWKDIL</sequence>